<evidence type="ECO:0000313" key="1">
    <source>
        <dbReference type="EMBL" id="QTA88005.1"/>
    </source>
</evidence>
<evidence type="ECO:0000313" key="2">
    <source>
        <dbReference type="Proteomes" id="UP000663722"/>
    </source>
</evidence>
<protein>
    <submittedName>
        <fullName evidence="1">Uncharacterized protein</fullName>
    </submittedName>
</protein>
<gene>
    <name evidence="1" type="ORF">dnm_040450</name>
</gene>
<sequence>MMILIWFFLACFLLKAAGNRKLTLPITESVETAPAVSCFYRHAIFIPQKN</sequence>
<keyword evidence="2" id="KW-1185">Reference proteome</keyword>
<accession>A0A975GNP8</accession>
<dbReference type="AlphaFoldDB" id="A0A975GNP8"/>
<reference evidence="1" key="1">
    <citation type="journal article" date="2021" name="Microb. Physiol.">
        <title>Proteogenomic Insights into the Physiology of Marine, Sulfate-Reducing, Filamentous Desulfonema limicola and Desulfonema magnum.</title>
        <authorList>
            <person name="Schnaars V."/>
            <person name="Wohlbrand L."/>
            <person name="Scheve S."/>
            <person name="Hinrichs C."/>
            <person name="Reinhardt R."/>
            <person name="Rabus R."/>
        </authorList>
    </citation>
    <scope>NUCLEOTIDE SEQUENCE</scope>
    <source>
        <strain evidence="1">4be13</strain>
    </source>
</reference>
<dbReference type="KEGG" id="dmm:dnm_040450"/>
<proteinExistence type="predicted"/>
<organism evidence="1 2">
    <name type="scientific">Desulfonema magnum</name>
    <dbReference type="NCBI Taxonomy" id="45655"/>
    <lineage>
        <taxon>Bacteria</taxon>
        <taxon>Pseudomonadati</taxon>
        <taxon>Thermodesulfobacteriota</taxon>
        <taxon>Desulfobacteria</taxon>
        <taxon>Desulfobacterales</taxon>
        <taxon>Desulfococcaceae</taxon>
        <taxon>Desulfonema</taxon>
    </lineage>
</organism>
<dbReference type="Proteomes" id="UP000663722">
    <property type="component" value="Chromosome"/>
</dbReference>
<name>A0A975GNP8_9BACT</name>
<dbReference type="EMBL" id="CP061800">
    <property type="protein sequence ID" value="QTA88005.1"/>
    <property type="molecule type" value="Genomic_DNA"/>
</dbReference>